<dbReference type="InterPro" id="IPR036390">
    <property type="entry name" value="WH_DNA-bd_sf"/>
</dbReference>
<protein>
    <submittedName>
        <fullName evidence="7">LysR family transcriptional regulator, hydrogen peroxide-inducible genes activator</fullName>
    </submittedName>
</protein>
<dbReference type="PROSITE" id="PS50931">
    <property type="entry name" value="HTH_LYSR"/>
    <property type="match status" value="1"/>
</dbReference>
<dbReference type="PANTHER" id="PTHR30346">
    <property type="entry name" value="TRANSCRIPTIONAL DUAL REGULATOR HCAR-RELATED"/>
    <property type="match status" value="1"/>
</dbReference>
<dbReference type="InParanoid" id="A0A1H9MTC6"/>
<dbReference type="GO" id="GO:0003700">
    <property type="term" value="F:DNA-binding transcription factor activity"/>
    <property type="evidence" value="ECO:0007669"/>
    <property type="project" value="InterPro"/>
</dbReference>
<reference evidence="8" key="1">
    <citation type="submission" date="2016-10" db="EMBL/GenBank/DDBJ databases">
        <authorList>
            <person name="Varghese N."/>
            <person name="Submissions S."/>
        </authorList>
    </citation>
    <scope>NUCLEOTIDE SEQUENCE [LARGE SCALE GENOMIC DNA]</scope>
    <source>
        <strain evidence="8">DSM 24740</strain>
    </source>
</reference>
<dbReference type="PANTHER" id="PTHR30346:SF26">
    <property type="entry name" value="HYDROGEN PEROXIDE-INDUCIBLE GENES ACTIVATOR"/>
    <property type="match status" value="1"/>
</dbReference>
<dbReference type="OrthoDB" id="9803735at2"/>
<dbReference type="Gene3D" id="1.10.10.10">
    <property type="entry name" value="Winged helix-like DNA-binding domain superfamily/Winged helix DNA-binding domain"/>
    <property type="match status" value="1"/>
</dbReference>
<accession>A0A1H9MTC6</accession>
<name>A0A1H9MTC6_9BACT</name>
<proteinExistence type="inferred from homology"/>
<dbReference type="GO" id="GO:0032993">
    <property type="term" value="C:protein-DNA complex"/>
    <property type="evidence" value="ECO:0007669"/>
    <property type="project" value="TreeGrafter"/>
</dbReference>
<dbReference type="Proteomes" id="UP000199021">
    <property type="component" value="Unassembled WGS sequence"/>
</dbReference>
<dbReference type="SUPFAM" id="SSF53850">
    <property type="entry name" value="Periplasmic binding protein-like II"/>
    <property type="match status" value="1"/>
</dbReference>
<comment type="similarity">
    <text evidence="1">Belongs to the LysR transcriptional regulatory family.</text>
</comment>
<feature type="domain" description="HTH lysR-type" evidence="6">
    <location>
        <begin position="1"/>
        <end position="58"/>
    </location>
</feature>
<dbReference type="FunFam" id="1.10.10.10:FF:000001">
    <property type="entry name" value="LysR family transcriptional regulator"/>
    <property type="match status" value="1"/>
</dbReference>
<evidence type="ECO:0000256" key="1">
    <source>
        <dbReference type="ARBA" id="ARBA00009437"/>
    </source>
</evidence>
<evidence type="ECO:0000256" key="5">
    <source>
        <dbReference type="ARBA" id="ARBA00023163"/>
    </source>
</evidence>
<dbReference type="PRINTS" id="PR00039">
    <property type="entry name" value="HTHLYSR"/>
</dbReference>
<dbReference type="InterPro" id="IPR000847">
    <property type="entry name" value="LysR_HTH_N"/>
</dbReference>
<evidence type="ECO:0000256" key="2">
    <source>
        <dbReference type="ARBA" id="ARBA00023015"/>
    </source>
</evidence>
<dbReference type="Gene3D" id="3.40.190.10">
    <property type="entry name" value="Periplasmic binding protein-like II"/>
    <property type="match status" value="2"/>
</dbReference>
<organism evidence="7 8">
    <name type="scientific">Neolewinella agarilytica</name>
    <dbReference type="NCBI Taxonomy" id="478744"/>
    <lineage>
        <taxon>Bacteria</taxon>
        <taxon>Pseudomonadati</taxon>
        <taxon>Bacteroidota</taxon>
        <taxon>Saprospiria</taxon>
        <taxon>Saprospirales</taxon>
        <taxon>Lewinellaceae</taxon>
        <taxon>Neolewinella</taxon>
    </lineage>
</organism>
<keyword evidence="2" id="KW-0805">Transcription regulation</keyword>
<dbReference type="GO" id="GO:0003677">
    <property type="term" value="F:DNA binding"/>
    <property type="evidence" value="ECO:0007669"/>
    <property type="project" value="UniProtKB-KW"/>
</dbReference>
<gene>
    <name evidence="7" type="ORF">SAMN05444359_13143</name>
</gene>
<dbReference type="STRING" id="478744.SAMN05444359_13143"/>
<evidence type="ECO:0000259" key="6">
    <source>
        <dbReference type="PROSITE" id="PS50931"/>
    </source>
</evidence>
<keyword evidence="4" id="KW-0010">Activator</keyword>
<dbReference type="RefSeq" id="WP_090172526.1">
    <property type="nucleotide sequence ID" value="NZ_FOFB01000031.1"/>
</dbReference>
<evidence type="ECO:0000256" key="4">
    <source>
        <dbReference type="ARBA" id="ARBA00023159"/>
    </source>
</evidence>
<keyword evidence="5" id="KW-0804">Transcription</keyword>
<dbReference type="CDD" id="cd08411">
    <property type="entry name" value="PBP2_OxyR"/>
    <property type="match status" value="1"/>
</dbReference>
<dbReference type="EMBL" id="FOFB01000031">
    <property type="protein sequence ID" value="SER26954.1"/>
    <property type="molecule type" value="Genomic_DNA"/>
</dbReference>
<keyword evidence="8" id="KW-1185">Reference proteome</keyword>
<dbReference type="InterPro" id="IPR005119">
    <property type="entry name" value="LysR_subst-bd"/>
</dbReference>
<keyword evidence="3" id="KW-0238">DNA-binding</keyword>
<dbReference type="Pfam" id="PF00126">
    <property type="entry name" value="HTH_1"/>
    <property type="match status" value="1"/>
</dbReference>
<dbReference type="InterPro" id="IPR036388">
    <property type="entry name" value="WH-like_DNA-bd_sf"/>
</dbReference>
<dbReference type="AlphaFoldDB" id="A0A1H9MTC6"/>
<dbReference type="Pfam" id="PF03466">
    <property type="entry name" value="LysR_substrate"/>
    <property type="match status" value="1"/>
</dbReference>
<evidence type="ECO:0000256" key="3">
    <source>
        <dbReference type="ARBA" id="ARBA00023125"/>
    </source>
</evidence>
<dbReference type="SUPFAM" id="SSF46785">
    <property type="entry name" value="Winged helix' DNA-binding domain"/>
    <property type="match status" value="1"/>
</dbReference>
<evidence type="ECO:0000313" key="7">
    <source>
        <dbReference type="EMBL" id="SER26954.1"/>
    </source>
</evidence>
<sequence length="320" mass="36217">MSIQQLKYLIALDDHRHFGLAAKSCYVAQPTLTTQFKKLEEELGIQLMDRQANPIRPTRIGEKVIAQARLVMDDVAGLYSMLEDESSSITGTYVMGIIPTLAPYLLPLFIRSFTADFPDVHLIVREMQSEQIMEGLKRKQLDVGLLVTPLEDKQLREIPLYYEPFLIYASPEEQILQRSPLLPKHVDPKSLWILQQGHCFRNQMLNICNAAPSSSGTVGENGSGPDVGSFTFQAGSIETLKNMVRNNAGYTIIPEMSVHPVTDKNHIKRFAPPQPAREVSLVVSKSFTREKLLVELRRAILKVVPEDFRKNERYVGVAWR</sequence>
<evidence type="ECO:0000313" key="8">
    <source>
        <dbReference type="Proteomes" id="UP000199021"/>
    </source>
</evidence>